<sequence>MDAARQVRGLSSHDRLMRMLSPAVRTSLAVINWLCAPFTVHPSATVLPIGAPDMPATPIREVEAALSELDQKKQEWVALSADERADLVQLCLDKVVDVAREASLAGVAAHGSYGTGLTGEEMMNWTPVVMGMSDFVRSLRAHGQPAPIALWQRPNGQYAAEVFPQGMMECLFPGARGEVWIQQGKEPTQGRLYRDKNSTDKTKSGAVGLVLGAGNHVNIVIADILHMLLVEDQVVIVKMNPVNAFYGPYVEKALSAFHSRGFVKIVYGGADVGSFLCKSPMIAAVHLTGAEQTFNAIVWGGQPGAGKKPLDKIVSGELGCITPCIVFPGQWSESDLKRQAHSVAAGMIGNCSHNCCAHEIIVTSKDWPQRASFISHLRAALAKAPRRVAWYPRSREHYQKFFEEFPGAEKLGTGGSGQEDDPTSPWGFASGLSPEEAQTKRENWCGVLQEVCLPDCGKDIDKFCTEAVSFANDRCWGTLSCSMMVHPGTQRDSQHVVDRALEGLKYGTIVVNGPAYTGFGVMPLTWGAYPGNTLESIGSGNCFVHNTYLFDHPEKSVLRMPWVALPKPYWSHSFSNLEKTMDAALRFMARPSVVNLSKVILPACRSTM</sequence>
<evidence type="ECO:0000256" key="1">
    <source>
        <dbReference type="SAM" id="MobiDB-lite"/>
    </source>
</evidence>
<evidence type="ECO:0000259" key="2">
    <source>
        <dbReference type="Pfam" id="PF00171"/>
    </source>
</evidence>
<proteinExistence type="predicted"/>
<dbReference type="InterPro" id="IPR016163">
    <property type="entry name" value="Ald_DH_C"/>
</dbReference>
<dbReference type="InterPro" id="IPR015590">
    <property type="entry name" value="Aldehyde_DH_dom"/>
</dbReference>
<dbReference type="SUPFAM" id="SSF53720">
    <property type="entry name" value="ALDH-like"/>
    <property type="match status" value="1"/>
</dbReference>
<dbReference type="InterPro" id="IPR016162">
    <property type="entry name" value="Ald_DH_N"/>
</dbReference>
<name>A0A8S1ITS8_9CHLO</name>
<organism evidence="3 4">
    <name type="scientific">Ostreobium quekettii</name>
    <dbReference type="NCBI Taxonomy" id="121088"/>
    <lineage>
        <taxon>Eukaryota</taxon>
        <taxon>Viridiplantae</taxon>
        <taxon>Chlorophyta</taxon>
        <taxon>core chlorophytes</taxon>
        <taxon>Ulvophyceae</taxon>
        <taxon>TCBD clade</taxon>
        <taxon>Bryopsidales</taxon>
        <taxon>Ostreobineae</taxon>
        <taxon>Ostreobiaceae</taxon>
        <taxon>Ostreobium</taxon>
    </lineage>
</organism>
<dbReference type="GO" id="GO:0016620">
    <property type="term" value="F:oxidoreductase activity, acting on the aldehyde or oxo group of donors, NAD or NADP as acceptor"/>
    <property type="evidence" value="ECO:0007669"/>
    <property type="project" value="InterPro"/>
</dbReference>
<protein>
    <recommendedName>
        <fullName evidence="2">Aldehyde dehydrogenase domain-containing protein</fullName>
    </recommendedName>
</protein>
<evidence type="ECO:0000313" key="4">
    <source>
        <dbReference type="Proteomes" id="UP000708148"/>
    </source>
</evidence>
<accession>A0A8S1ITS8</accession>
<dbReference type="AlphaFoldDB" id="A0A8S1ITS8"/>
<feature type="domain" description="Aldehyde dehydrogenase" evidence="2">
    <location>
        <begin position="233"/>
        <end position="381"/>
    </location>
</feature>
<dbReference type="Gene3D" id="3.40.309.10">
    <property type="entry name" value="Aldehyde Dehydrogenase, Chain A, domain 2"/>
    <property type="match status" value="1"/>
</dbReference>
<comment type="caution">
    <text evidence="3">The sequence shown here is derived from an EMBL/GenBank/DDBJ whole genome shotgun (WGS) entry which is preliminary data.</text>
</comment>
<feature type="region of interest" description="Disordered" evidence="1">
    <location>
        <begin position="411"/>
        <end position="433"/>
    </location>
</feature>
<evidence type="ECO:0000313" key="3">
    <source>
        <dbReference type="EMBL" id="CAD7697596.1"/>
    </source>
</evidence>
<dbReference type="EMBL" id="CAJHUC010000681">
    <property type="protein sequence ID" value="CAD7697596.1"/>
    <property type="molecule type" value="Genomic_DNA"/>
</dbReference>
<reference evidence="3" key="1">
    <citation type="submission" date="2020-12" db="EMBL/GenBank/DDBJ databases">
        <authorList>
            <person name="Iha C."/>
        </authorList>
    </citation>
    <scope>NUCLEOTIDE SEQUENCE</scope>
</reference>
<gene>
    <name evidence="3" type="ORF">OSTQU699_LOCUS2957</name>
</gene>
<dbReference type="Pfam" id="PF00171">
    <property type="entry name" value="Aldedh"/>
    <property type="match status" value="1"/>
</dbReference>
<dbReference type="InterPro" id="IPR016161">
    <property type="entry name" value="Ald_DH/histidinol_DH"/>
</dbReference>
<keyword evidence="4" id="KW-1185">Reference proteome</keyword>
<dbReference type="Proteomes" id="UP000708148">
    <property type="component" value="Unassembled WGS sequence"/>
</dbReference>
<dbReference type="OrthoDB" id="40137at2759"/>
<dbReference type="Gene3D" id="3.40.605.10">
    <property type="entry name" value="Aldehyde Dehydrogenase, Chain A, domain 1"/>
    <property type="match status" value="1"/>
</dbReference>